<dbReference type="PIR" id="B82830">
    <property type="entry name" value="B82830"/>
</dbReference>
<sequence>MQQQYQEHRTRFLRRALIQRMHKILLGLITSIHAPPTLPIQHNMLFAHFTPDPDACILTPHNLIFVTLFLRNPKQTAAQGPLLAGLTHINNTGNIQTLASWCSIAIQQGTP</sequence>
<dbReference type="Proteomes" id="UP000000812">
    <property type="component" value="Chromosome"/>
</dbReference>
<organism evidence="1 2">
    <name type="scientific">Xylella fastidiosa (strain 9a5c)</name>
    <dbReference type="NCBI Taxonomy" id="160492"/>
    <lineage>
        <taxon>Bacteria</taxon>
        <taxon>Pseudomonadati</taxon>
        <taxon>Pseudomonadota</taxon>
        <taxon>Gammaproteobacteria</taxon>
        <taxon>Lysobacterales</taxon>
        <taxon>Lysobacteraceae</taxon>
        <taxon>Xylella</taxon>
    </lineage>
</organism>
<gene>
    <name evidence="1" type="ordered locus">XF_0247</name>
</gene>
<dbReference type="EMBL" id="AE003849">
    <property type="protein sequence ID" value="AAF83060.1"/>
    <property type="molecule type" value="Genomic_DNA"/>
</dbReference>
<dbReference type="AlphaFoldDB" id="Q9PGQ1"/>
<dbReference type="HOGENOM" id="CLU_172650_0_0_6"/>
<protein>
    <submittedName>
        <fullName evidence="1">Uncharacterized protein</fullName>
    </submittedName>
</protein>
<reference evidence="1 2" key="1">
    <citation type="journal article" date="2000" name="Nature">
        <title>The genome sequence of the plant pathogen Xylella fastidiosa.</title>
        <authorList>
            <person name="Simpson A.J."/>
            <person name="Reinach F.C."/>
            <person name="Arruda P."/>
            <person name="Abreu F.A."/>
            <person name="Acencio M."/>
            <person name="Alvarenga R."/>
            <person name="Alves L.M."/>
            <person name="Araya J.E."/>
            <person name="Baia G.S."/>
            <person name="Baptista C.S."/>
            <person name="Barros M.H."/>
            <person name="Bonaccorsi E.D."/>
            <person name="Bordin S."/>
            <person name="Bove J.M."/>
            <person name="Briones M.R."/>
            <person name="Bueno M.R."/>
            <person name="Camargo A.A."/>
            <person name="Camargo L.E."/>
            <person name="Carraro D.M."/>
            <person name="Carrer H."/>
            <person name="Colauto N.B."/>
            <person name="Colombo C."/>
            <person name="Costa F.F."/>
            <person name="Costa M.C."/>
            <person name="Costa-Neto C.M."/>
            <person name="Coutinho L.L."/>
            <person name="Cristofani M."/>
            <person name="Dias-Neto E."/>
            <person name="Docena C."/>
            <person name="El-Dorry H."/>
            <person name="Facincani A.P."/>
            <person name="Ferreira A.J."/>
            <person name="Ferreira V.C."/>
            <person name="Ferro J.A."/>
            <person name="Fraga J.S."/>
            <person name="Franca S.C."/>
            <person name="Franco M.C."/>
            <person name="Frohme M."/>
            <person name="Furlan L.R."/>
            <person name="Garnier M."/>
            <person name="Goldman G.H."/>
            <person name="Goldman M.H."/>
            <person name="Gomes S.L."/>
            <person name="Gruber A."/>
            <person name="Ho P.L."/>
            <person name="Hoheisel J.D."/>
            <person name="Junqueira M.L."/>
            <person name="Kemper E.L."/>
            <person name="Kitajima J.P."/>
            <person name="Krieger J.E."/>
            <person name="Kuramae E.E."/>
            <person name="Laigret F."/>
            <person name="Lambais M.R."/>
            <person name="Leite L.C."/>
            <person name="Lemos E.G."/>
            <person name="Lemos M.V."/>
            <person name="Lopes S.A."/>
            <person name="Lopes C.R."/>
            <person name="Machado J.A."/>
            <person name="Machado M.A."/>
            <person name="Madeira A.M."/>
            <person name="Madeira H.M."/>
            <person name="Marino C.L."/>
            <person name="Marques M.V."/>
            <person name="Martins E.A."/>
            <person name="Martins E.M."/>
            <person name="Matsukuma A.Y."/>
            <person name="Menck C.F."/>
            <person name="Miracca E.C."/>
            <person name="Miyaki C.Y."/>
            <person name="Monteriro-Vitorello C.B."/>
            <person name="Moon D.H."/>
            <person name="Nagai M.A."/>
            <person name="Nascimento A.L."/>
            <person name="Netto L.E."/>
            <person name="Nhani A.Jr."/>
            <person name="Nobrega F.G."/>
            <person name="Nunes L.R."/>
            <person name="Oliveira M.A."/>
            <person name="de Oliveira M.C."/>
            <person name="de Oliveira R.C."/>
            <person name="Palmieri D.A."/>
            <person name="Paris A."/>
            <person name="Peixoto B.R."/>
            <person name="Pereira G.A."/>
            <person name="Pereira H.A.Jr."/>
            <person name="Pesquero J.B."/>
            <person name="Quaggio R.B."/>
            <person name="Roberto P.G."/>
            <person name="Rodrigues V."/>
            <person name="de M Rosa A.J."/>
            <person name="de Rosa V.E.Jr."/>
            <person name="de Sa R.G."/>
            <person name="Santelli R.V."/>
            <person name="Sawasaki H.E."/>
            <person name="da Silva A.C."/>
            <person name="da Silva A.M."/>
            <person name="da Silva F.R."/>
            <person name="da Silva W.A.Jr."/>
            <person name="da Silveira J.F."/>
            <person name="Silvestri M.L."/>
            <person name="Siqueira W.J."/>
            <person name="de Souza A.A."/>
            <person name="de Souza A.P."/>
            <person name="Terenzi M.F."/>
            <person name="Truffi D."/>
            <person name="Tsai S.M."/>
            <person name="Tsuhako M.H."/>
            <person name="Vallada H."/>
            <person name="Van Sluys M.A."/>
            <person name="Verjovski-Almeida S."/>
            <person name="Vettore A.L."/>
            <person name="Zago M.A."/>
            <person name="Zatz M."/>
            <person name="Meidanis J."/>
            <person name="Setubal J.C."/>
        </authorList>
    </citation>
    <scope>NUCLEOTIDE SEQUENCE [LARGE SCALE GENOMIC DNA]</scope>
    <source>
        <strain evidence="1 2">9a5c</strain>
    </source>
</reference>
<dbReference type="STRING" id="160492.XF_0247"/>
<accession>Q9PGQ1</accession>
<proteinExistence type="predicted"/>
<evidence type="ECO:0000313" key="2">
    <source>
        <dbReference type="Proteomes" id="UP000000812"/>
    </source>
</evidence>
<name>Q9PGQ1_XYLFA</name>
<evidence type="ECO:0000313" key="1">
    <source>
        <dbReference type="EMBL" id="AAF83060.1"/>
    </source>
</evidence>
<dbReference type="KEGG" id="xfa:XF_0247"/>